<organism evidence="1 2">
    <name type="scientific">Paenibacillus hexagrammi</name>
    <dbReference type="NCBI Taxonomy" id="2908839"/>
    <lineage>
        <taxon>Bacteria</taxon>
        <taxon>Bacillati</taxon>
        <taxon>Bacillota</taxon>
        <taxon>Bacilli</taxon>
        <taxon>Bacillales</taxon>
        <taxon>Paenibacillaceae</taxon>
        <taxon>Paenibacillus</taxon>
    </lineage>
</organism>
<sequence>MSSPQFTALTASEIGYLWTGYTINEMSTWFLDVFHHHASDPDIKELYIYTLQINHEIVCKRKELLSSNGFPIPTGFATSDSNKAAPALYSDQFLLHYLQVGALLGLEFHSKALASGARSDVRSYFEECMNASVQLSQRVMDLLLSKGMYWRPPTLPIPAAQEKMQKPSYLNGWLGDTRPLNSMEIANLYASLRILSFTETLSMGFAQIAETQAVKELLLEGSSSAKQQFRELAQLLDKDSLPSPPTYIGEITDTKQKLFSDRIMVSHIAGVYGSILTQYGYSLGSVMKHDLLSSYTALIGKAGTFSEKLTKFMINQEWLEKVPGAVDRQALVFG</sequence>
<dbReference type="RefSeq" id="WP_235118878.1">
    <property type="nucleotide sequence ID" value="NZ_CP090978.1"/>
</dbReference>
<reference evidence="1 2" key="1">
    <citation type="journal article" date="2024" name="Int. J. Syst. Evol. Microbiol.">
        <title>Paenibacillus hexagrammi sp. nov., a novel bacterium isolated from the gut content of Hexagrammos agrammus.</title>
        <authorList>
            <person name="Jung H.K."/>
            <person name="Kim D.G."/>
            <person name="Zin H."/>
            <person name="Park J."/>
            <person name="Jung H."/>
            <person name="Kim Y.O."/>
            <person name="Kong H.J."/>
            <person name="Kim J.W."/>
            <person name="Kim Y.S."/>
        </authorList>
    </citation>
    <scope>NUCLEOTIDE SEQUENCE [LARGE SCALE GENOMIC DNA]</scope>
    <source>
        <strain evidence="1 2">YPD9-1</strain>
    </source>
</reference>
<dbReference type="InterPro" id="IPR012347">
    <property type="entry name" value="Ferritin-like"/>
</dbReference>
<gene>
    <name evidence="1" type="ORF">L0M14_23075</name>
</gene>
<name>A0ABY3SH56_9BACL</name>
<dbReference type="EMBL" id="CP090978">
    <property type="protein sequence ID" value="UJF32529.1"/>
    <property type="molecule type" value="Genomic_DNA"/>
</dbReference>
<accession>A0ABY3SH56</accession>
<dbReference type="InterPro" id="IPR021617">
    <property type="entry name" value="DUF3231"/>
</dbReference>
<proteinExistence type="predicted"/>
<dbReference type="Gene3D" id="1.20.1260.10">
    <property type="match status" value="2"/>
</dbReference>
<protein>
    <submittedName>
        <fullName evidence="1">DUF3231 family protein</fullName>
    </submittedName>
</protein>
<evidence type="ECO:0000313" key="1">
    <source>
        <dbReference type="EMBL" id="UJF32529.1"/>
    </source>
</evidence>
<keyword evidence="2" id="KW-1185">Reference proteome</keyword>
<dbReference type="Pfam" id="PF11553">
    <property type="entry name" value="DUF3231"/>
    <property type="match status" value="2"/>
</dbReference>
<dbReference type="Proteomes" id="UP001649230">
    <property type="component" value="Chromosome"/>
</dbReference>
<evidence type="ECO:0000313" key="2">
    <source>
        <dbReference type="Proteomes" id="UP001649230"/>
    </source>
</evidence>